<dbReference type="Proteomes" id="UP000317023">
    <property type="component" value="Unassembled WGS sequence"/>
</dbReference>
<dbReference type="EMBL" id="SGOE01000003">
    <property type="protein sequence ID" value="TRB05850.1"/>
    <property type="molecule type" value="Genomic_DNA"/>
</dbReference>
<dbReference type="RefSeq" id="WP_142856782.1">
    <property type="nucleotide sequence ID" value="NZ_SGOE01000003.1"/>
</dbReference>
<evidence type="ECO:0000313" key="2">
    <source>
        <dbReference type="Proteomes" id="UP000317023"/>
    </source>
</evidence>
<gene>
    <name evidence="1" type="ORF">EXN61_11490</name>
</gene>
<organism evidence="1 2">
    <name type="scientific">Agrobacterium tumefaciens</name>
    <dbReference type="NCBI Taxonomy" id="358"/>
    <lineage>
        <taxon>Bacteria</taxon>
        <taxon>Pseudomonadati</taxon>
        <taxon>Pseudomonadota</taxon>
        <taxon>Alphaproteobacteria</taxon>
        <taxon>Hyphomicrobiales</taxon>
        <taxon>Rhizobiaceae</taxon>
        <taxon>Rhizobium/Agrobacterium group</taxon>
        <taxon>Agrobacterium</taxon>
        <taxon>Agrobacterium tumefaciens complex</taxon>
    </lineage>
</organism>
<dbReference type="AlphaFoldDB" id="A0A546XYM2"/>
<proteinExistence type="predicted"/>
<sequence length="104" mass="12163">MVNLILPLKAEYFDAIRAGTKTEEYRLANAYWTKRLYDGFVKRTFDCIILTNGYPSRDDQSRRIELAWKGFTRKTITHPHFGPDPVEVFAIDVSHRAALERSER</sequence>
<evidence type="ECO:0000313" key="1">
    <source>
        <dbReference type="EMBL" id="TRB05850.1"/>
    </source>
</evidence>
<name>A0A546XYM2_AGRTU</name>
<protein>
    <submittedName>
        <fullName evidence="1">ASCH domain-containing protein</fullName>
    </submittedName>
</protein>
<reference evidence="1 2" key="1">
    <citation type="journal article" date="2019" name="Appl. Microbiol. Biotechnol.">
        <title>Differential efficiency of wild type rhizogenic strains for rol gene transformation of plants.</title>
        <authorList>
            <person name="Desmet S."/>
            <person name="De Keyser E."/>
            <person name="Van Vaerenbergh J."/>
            <person name="Baeyen S."/>
            <person name="Van Huylenbroeck J."/>
            <person name="Geelen D."/>
            <person name="Dhooghe E."/>
        </authorList>
    </citation>
    <scope>NUCLEOTIDE SEQUENCE [LARGE SCALE GENOMIC DNA]</scope>
    <source>
        <strain evidence="1 2">MAFF210266</strain>
    </source>
</reference>
<comment type="caution">
    <text evidence="1">The sequence shown here is derived from an EMBL/GenBank/DDBJ whole genome shotgun (WGS) entry which is preliminary data.</text>
</comment>
<accession>A0A546XYM2</accession>